<dbReference type="RefSeq" id="WP_104913909.1">
    <property type="nucleotide sequence ID" value="NZ_CP026923.1"/>
</dbReference>
<protein>
    <submittedName>
        <fullName evidence="1">Monooxygenase</fullName>
    </submittedName>
</protein>
<evidence type="ECO:0000313" key="2">
    <source>
        <dbReference type="Proteomes" id="UP000243077"/>
    </source>
</evidence>
<organism evidence="1 2">
    <name type="scientific">Pontimonas salivibrio</name>
    <dbReference type="NCBI Taxonomy" id="1159327"/>
    <lineage>
        <taxon>Bacteria</taxon>
        <taxon>Bacillati</taxon>
        <taxon>Actinomycetota</taxon>
        <taxon>Actinomycetes</taxon>
        <taxon>Micrococcales</taxon>
        <taxon>Microbacteriaceae</taxon>
        <taxon>Pontimonas</taxon>
    </lineage>
</organism>
<reference evidence="1 2" key="1">
    <citation type="submission" date="2018-02" db="EMBL/GenBank/DDBJ databases">
        <title>Complete genome of the streamlined marine actinobacterium Pontimonas salivibrio CL-TW6 adapted to coastal planktonic lifestype.</title>
        <authorList>
            <person name="Cho B.C."/>
            <person name="Hardies S.C."/>
            <person name="Jang G.I."/>
            <person name="Hwang C.Y."/>
        </authorList>
    </citation>
    <scope>NUCLEOTIDE SEQUENCE [LARGE SCALE GENOMIC DNA]</scope>
    <source>
        <strain evidence="1 2">CL-TW6</strain>
    </source>
</reference>
<dbReference type="AlphaFoldDB" id="A0A2L2BS42"/>
<evidence type="ECO:0000313" key="1">
    <source>
        <dbReference type="EMBL" id="AVG24432.1"/>
    </source>
</evidence>
<dbReference type="SUPFAM" id="SSF54909">
    <property type="entry name" value="Dimeric alpha+beta barrel"/>
    <property type="match status" value="1"/>
</dbReference>
<dbReference type="Proteomes" id="UP000243077">
    <property type="component" value="Chromosome"/>
</dbReference>
<gene>
    <name evidence="1" type="ORF">C3B54_111493</name>
</gene>
<keyword evidence="2" id="KW-1185">Reference proteome</keyword>
<dbReference type="GO" id="GO:0004497">
    <property type="term" value="F:monooxygenase activity"/>
    <property type="evidence" value="ECO:0007669"/>
    <property type="project" value="UniProtKB-KW"/>
</dbReference>
<dbReference type="OrthoDB" id="6064772at2"/>
<dbReference type="EMBL" id="CP026923">
    <property type="protein sequence ID" value="AVG24432.1"/>
    <property type="molecule type" value="Genomic_DNA"/>
</dbReference>
<dbReference type="KEGG" id="psai:C3B54_111493"/>
<dbReference type="Gene3D" id="3.30.70.100">
    <property type="match status" value="1"/>
</dbReference>
<accession>A0A2L2BS42</accession>
<keyword evidence="1" id="KW-0503">Monooxygenase</keyword>
<sequence>MWLVQFMFTPGEYDDEFHRLNDAIDAFAESLEGFVGTERWLSPDGKTQNSSYYWRDSQSLAGFSRFPEHLVAKKNYQRWYHSYQVVISEVSASYGDSSTPHLSQQTTPRHD</sequence>
<name>A0A2L2BS42_9MICO</name>
<proteinExistence type="predicted"/>
<keyword evidence="1" id="KW-0560">Oxidoreductase</keyword>
<dbReference type="InterPro" id="IPR011008">
    <property type="entry name" value="Dimeric_a/b-barrel"/>
</dbReference>